<evidence type="ECO:0000313" key="4">
    <source>
        <dbReference type="Proteomes" id="UP000053675"/>
    </source>
</evidence>
<dbReference type="RefSeq" id="WP_036480927.1">
    <property type="nucleotide sequence ID" value="NZ_JMQM01000001.1"/>
</dbReference>
<comment type="caution">
    <text evidence="3">The sequence shown here is derived from an EMBL/GenBank/DDBJ whole genome shotgun (WGS) entry which is preliminary data.</text>
</comment>
<keyword evidence="3" id="KW-0808">Transferase</keyword>
<dbReference type="PIRSF" id="PIRSF036626">
    <property type="entry name" value="MPTBd_MobAlike"/>
    <property type="match status" value="1"/>
</dbReference>
<evidence type="ECO:0000313" key="3">
    <source>
        <dbReference type="EMBL" id="KFB10274.1"/>
    </source>
</evidence>
<proteinExistence type="predicted"/>
<dbReference type="Gene3D" id="3.90.550.10">
    <property type="entry name" value="Spore Coat Polysaccharide Biosynthesis Protein SpsA, Chain A"/>
    <property type="match status" value="1"/>
</dbReference>
<dbReference type="GO" id="GO:0016779">
    <property type="term" value="F:nucleotidyltransferase activity"/>
    <property type="evidence" value="ECO:0007669"/>
    <property type="project" value="UniProtKB-KW"/>
</dbReference>
<evidence type="ECO:0000259" key="2">
    <source>
        <dbReference type="Pfam" id="PF12804"/>
    </source>
</evidence>
<dbReference type="SUPFAM" id="SSF53218">
    <property type="entry name" value="Molybdenum cofactor biosynthesis proteins"/>
    <property type="match status" value="1"/>
</dbReference>
<dbReference type="InterPro" id="IPR029044">
    <property type="entry name" value="Nucleotide-diphossugar_trans"/>
</dbReference>
<name>A0A084UBD8_9HYPH</name>
<dbReference type="CDD" id="cd04182">
    <property type="entry name" value="GT_2_like_f"/>
    <property type="match status" value="1"/>
</dbReference>
<evidence type="ECO:0000256" key="1">
    <source>
        <dbReference type="ARBA" id="ARBA00022842"/>
    </source>
</evidence>
<keyword evidence="3" id="KW-0548">Nucleotidyltransferase</keyword>
<dbReference type="OrthoDB" id="9779263at2"/>
<gene>
    <name evidence="3" type="ORF">EL18_01305</name>
</gene>
<dbReference type="CDD" id="cd03522">
    <property type="entry name" value="MoeA_like"/>
    <property type="match status" value="1"/>
</dbReference>
<organism evidence="3 4">
    <name type="scientific">Nitratireductor basaltis</name>
    <dbReference type="NCBI Taxonomy" id="472175"/>
    <lineage>
        <taxon>Bacteria</taxon>
        <taxon>Pseudomonadati</taxon>
        <taxon>Pseudomonadota</taxon>
        <taxon>Alphaproteobacteria</taxon>
        <taxon>Hyphomicrobiales</taxon>
        <taxon>Phyllobacteriaceae</taxon>
        <taxon>Nitratireductor</taxon>
    </lineage>
</organism>
<sequence>MKFGPLPLDEAEGAVLAHTLTVGDRRFRKAHRLDADDIVRLRDAGVETVIAALLEEADIPEDDAARMLAEPLVSAAIEARAPSTGRVNLHASMAGVLRVERTVVDRMNAVDPALTLATLPDYSNVQIGQMVATVKIIPFASSRRALETALETLKTTALQLFPFRALQVGLIQTDLPGTKGSVLDKTSAVTAERLARSKSRIIRELRPAHDELALAEAIDSIRGASDLIIIFGASAVCDENDVLPAAIRQAGGTVERVGMPVDPGNLLVLGSLDGKVVLGAPGCARSPKLNGFDWVLDRITADIPVQAADIAAMGVGGLLSEIASRPHPREKASSRGRALKVHGLLLAAGQSRRMGPSNKLLARMKGKSLVRGCAEMLQQAALSGVSVVLGHEASMIREELGDLPINFCENRLYATGLASSLKAGLRYMPEGTDAVLVMLADMPRIAATHVDRMIDAFRDAGGTAIIRATHAGKRGNPVILPRALFPEIEKLEGDTGARHIVESAALPVIDVEIGSAAHLDLDTPEALKAAGGTFE</sequence>
<dbReference type="PANTHER" id="PTHR43777">
    <property type="entry name" value="MOLYBDENUM COFACTOR CYTIDYLYLTRANSFERASE"/>
    <property type="match status" value="1"/>
</dbReference>
<dbReference type="InterPro" id="IPR036425">
    <property type="entry name" value="MoaB/Mog-like_dom_sf"/>
</dbReference>
<keyword evidence="4" id="KW-1185">Reference proteome</keyword>
<keyword evidence="1" id="KW-0460">Magnesium</keyword>
<dbReference type="Proteomes" id="UP000053675">
    <property type="component" value="Unassembled WGS sequence"/>
</dbReference>
<dbReference type="InterPro" id="IPR012184">
    <property type="entry name" value="Bifunc_Mopterin-bd"/>
</dbReference>
<dbReference type="SUPFAM" id="SSF53448">
    <property type="entry name" value="Nucleotide-diphospho-sugar transferases"/>
    <property type="match status" value="1"/>
</dbReference>
<dbReference type="PATRIC" id="fig|472175.3.peg.1318"/>
<feature type="domain" description="MobA-like NTP transferase" evidence="2">
    <location>
        <begin position="343"/>
        <end position="503"/>
    </location>
</feature>
<dbReference type="STRING" id="472175.EL18_01305"/>
<dbReference type="eggNOG" id="COG2068">
    <property type="taxonomic scope" value="Bacteria"/>
</dbReference>
<accession>A0A084UBD8</accession>
<dbReference type="InterPro" id="IPR025877">
    <property type="entry name" value="MobA-like_NTP_Trfase"/>
</dbReference>
<dbReference type="AlphaFoldDB" id="A0A084UBD8"/>
<dbReference type="Pfam" id="PF12804">
    <property type="entry name" value="NTP_transf_3"/>
    <property type="match status" value="1"/>
</dbReference>
<protein>
    <submittedName>
        <fullName evidence="3">Molybdopterin molybdochelatase / molybdenum cofactor cytidylyltransferase</fullName>
    </submittedName>
</protein>
<dbReference type="PANTHER" id="PTHR43777:SF1">
    <property type="entry name" value="MOLYBDENUM COFACTOR CYTIDYLYLTRANSFERASE"/>
    <property type="match status" value="1"/>
</dbReference>
<dbReference type="Gene3D" id="3.40.980.10">
    <property type="entry name" value="MoaB/Mog-like domain"/>
    <property type="match status" value="1"/>
</dbReference>
<dbReference type="EMBL" id="JMQM01000001">
    <property type="protein sequence ID" value="KFB10274.1"/>
    <property type="molecule type" value="Genomic_DNA"/>
</dbReference>
<reference evidence="3 4" key="1">
    <citation type="submission" date="2014-05" db="EMBL/GenBank/DDBJ databases">
        <title>Draft Genome Sequence of Nitratireductor basaltis Strain UMTGB225, A Marine Bacterium Isolated from Green Barrel Tunicate.</title>
        <authorList>
            <person name="Gan H.Y."/>
        </authorList>
    </citation>
    <scope>NUCLEOTIDE SEQUENCE [LARGE SCALE GENOMIC DNA]</scope>
    <source>
        <strain evidence="3 4">UMTGB225</strain>
    </source>
</reference>